<evidence type="ECO:0000313" key="2">
    <source>
        <dbReference type="Proteomes" id="UP000317835"/>
    </source>
</evidence>
<protein>
    <submittedName>
        <fullName evidence="1">Uncharacterized protein</fullName>
    </submittedName>
</protein>
<accession>A0A518GZM1</accession>
<dbReference type="RefSeq" id="WP_145268615.1">
    <property type="nucleotide sequence ID" value="NZ_CP036426.1"/>
</dbReference>
<evidence type="ECO:0000313" key="1">
    <source>
        <dbReference type="EMBL" id="QDV34027.1"/>
    </source>
</evidence>
<name>A0A518GZM1_9BACT</name>
<sequence>MSVTVSITPKLEATRTESLIAGVSGGNVSIALPSSTVGSQTRAGGAVAITCTKLWTRVISLASSTPETLDLTALTGGKGDTSFSAVKLVDVRNNEAADSGEVLAVGGAASTPFLGFLGAADDTLKVDPGCARTLYTRASAGWSTAGANNLKLDPGANAISVTVTIAGD</sequence>
<dbReference type="EMBL" id="CP036426">
    <property type="protein sequence ID" value="QDV34027.1"/>
    <property type="molecule type" value="Genomic_DNA"/>
</dbReference>
<reference evidence="1 2" key="1">
    <citation type="submission" date="2019-02" db="EMBL/GenBank/DDBJ databases">
        <title>Deep-cultivation of Planctomycetes and their phenomic and genomic characterization uncovers novel biology.</title>
        <authorList>
            <person name="Wiegand S."/>
            <person name="Jogler M."/>
            <person name="Boedeker C."/>
            <person name="Pinto D."/>
            <person name="Vollmers J."/>
            <person name="Rivas-Marin E."/>
            <person name="Kohn T."/>
            <person name="Peeters S.H."/>
            <person name="Heuer A."/>
            <person name="Rast P."/>
            <person name="Oberbeckmann S."/>
            <person name="Bunk B."/>
            <person name="Jeske O."/>
            <person name="Meyerdierks A."/>
            <person name="Storesund J.E."/>
            <person name="Kallscheuer N."/>
            <person name="Luecker S."/>
            <person name="Lage O.M."/>
            <person name="Pohl T."/>
            <person name="Merkel B.J."/>
            <person name="Hornburger P."/>
            <person name="Mueller R.-W."/>
            <person name="Bruemmer F."/>
            <person name="Labrenz M."/>
            <person name="Spormann A.M."/>
            <person name="Op den Camp H."/>
            <person name="Overmann J."/>
            <person name="Amann R."/>
            <person name="Jetten M.S.M."/>
            <person name="Mascher T."/>
            <person name="Medema M.H."/>
            <person name="Devos D.P."/>
            <person name="Kaster A.-K."/>
            <person name="Ovreas L."/>
            <person name="Rohde M."/>
            <person name="Galperin M.Y."/>
            <person name="Jogler C."/>
        </authorList>
    </citation>
    <scope>NUCLEOTIDE SEQUENCE [LARGE SCALE GENOMIC DNA]</scope>
    <source>
        <strain evidence="1 2">ElP</strain>
    </source>
</reference>
<keyword evidence="2" id="KW-1185">Reference proteome</keyword>
<dbReference type="AlphaFoldDB" id="A0A518GZM1"/>
<dbReference type="KEGG" id="tpla:ElP_19080"/>
<dbReference type="Proteomes" id="UP000317835">
    <property type="component" value="Chromosome"/>
</dbReference>
<organism evidence="1 2">
    <name type="scientific">Tautonia plasticadhaerens</name>
    <dbReference type="NCBI Taxonomy" id="2527974"/>
    <lineage>
        <taxon>Bacteria</taxon>
        <taxon>Pseudomonadati</taxon>
        <taxon>Planctomycetota</taxon>
        <taxon>Planctomycetia</taxon>
        <taxon>Isosphaerales</taxon>
        <taxon>Isosphaeraceae</taxon>
        <taxon>Tautonia</taxon>
    </lineage>
</organism>
<gene>
    <name evidence="1" type="ORF">ElP_19080</name>
</gene>
<proteinExistence type="predicted"/>